<dbReference type="PANTHER" id="PTHR47506:SF7">
    <property type="entry name" value="TRANSCRIPTIONAL REGULATORY PROTEIN"/>
    <property type="match status" value="1"/>
</dbReference>
<dbReference type="AlphaFoldDB" id="A0A1W6L5N5"/>
<dbReference type="InterPro" id="IPR009057">
    <property type="entry name" value="Homeodomain-like_sf"/>
</dbReference>
<evidence type="ECO:0000313" key="4">
    <source>
        <dbReference type="EMBL" id="ARN19497.1"/>
    </source>
</evidence>
<dbReference type="Pfam" id="PF21993">
    <property type="entry name" value="TetR_C_13_2"/>
    <property type="match status" value="1"/>
</dbReference>
<dbReference type="Gene3D" id="1.10.357.10">
    <property type="entry name" value="Tetracycline Repressor, domain 2"/>
    <property type="match status" value="1"/>
</dbReference>
<dbReference type="KEGG" id="rgu:A4W93_05990"/>
<proteinExistence type="predicted"/>
<evidence type="ECO:0000256" key="1">
    <source>
        <dbReference type="ARBA" id="ARBA00023015"/>
    </source>
</evidence>
<keyword evidence="2" id="KW-0238">DNA-binding</keyword>
<dbReference type="InterPro" id="IPR036271">
    <property type="entry name" value="Tet_transcr_reg_TetR-rel_C_sf"/>
</dbReference>
<name>A0A1W6L5N5_9BURK</name>
<dbReference type="GO" id="GO:0003677">
    <property type="term" value="F:DNA binding"/>
    <property type="evidence" value="ECO:0007669"/>
    <property type="project" value="UniProtKB-UniRule"/>
</dbReference>
<dbReference type="SUPFAM" id="SSF48498">
    <property type="entry name" value="Tetracyclin repressor-like, C-terminal domain"/>
    <property type="match status" value="1"/>
</dbReference>
<dbReference type="Pfam" id="PF00440">
    <property type="entry name" value="TetR_N"/>
    <property type="match status" value="1"/>
</dbReference>
<keyword evidence="1" id="KW-0805">Transcription regulation</keyword>
<dbReference type="SUPFAM" id="SSF46689">
    <property type="entry name" value="Homeodomain-like"/>
    <property type="match status" value="1"/>
</dbReference>
<dbReference type="Gene3D" id="1.10.10.60">
    <property type="entry name" value="Homeodomain-like"/>
    <property type="match status" value="1"/>
</dbReference>
<dbReference type="OrthoDB" id="9798857at2"/>
<dbReference type="Proteomes" id="UP000193427">
    <property type="component" value="Chromosome"/>
</dbReference>
<dbReference type="InterPro" id="IPR054156">
    <property type="entry name" value="YxaF_TetR_C"/>
</dbReference>
<reference evidence="4 5" key="1">
    <citation type="submission" date="2016-04" db="EMBL/GenBank/DDBJ databases">
        <title>Complete genome sequence of natural rubber-degrading, novel Gram-negative bacterium, Rhizobacter gummiphilus strain NS21.</title>
        <authorList>
            <person name="Tabata M."/>
            <person name="Kasai D."/>
            <person name="Fukuda M."/>
        </authorList>
    </citation>
    <scope>NUCLEOTIDE SEQUENCE [LARGE SCALE GENOMIC DNA]</scope>
    <source>
        <strain evidence="4 5">NS21</strain>
    </source>
</reference>
<keyword evidence="5" id="KW-1185">Reference proteome</keyword>
<dbReference type="PANTHER" id="PTHR47506">
    <property type="entry name" value="TRANSCRIPTIONAL REGULATORY PROTEIN"/>
    <property type="match status" value="1"/>
</dbReference>
<dbReference type="InterPro" id="IPR001647">
    <property type="entry name" value="HTH_TetR"/>
</dbReference>
<sequence length="194" mass="20469">MRYTAEHKQQTRERVLKEAASAIRMSGPDRVAVAAVMARAGLTHGGFYAHFASKDELLVAAIEQMFAETLVVLDQHLAGKSPAAGLKAYLDMYLSPLHRDRRDAGCPLPAMAADLPRLDAPAREAFERGAATLTSRIAAVLADLGHADPGTLAVSVLSEMVGAVVLARSISDAGPSATILAASRQALAKRLSLD</sequence>
<evidence type="ECO:0000313" key="5">
    <source>
        <dbReference type="Proteomes" id="UP000193427"/>
    </source>
</evidence>
<keyword evidence="3" id="KW-0804">Transcription</keyword>
<gene>
    <name evidence="4" type="ORF">A4W93_05990</name>
</gene>
<organism evidence="4 5">
    <name type="scientific">Piscinibacter gummiphilus</name>
    <dbReference type="NCBI Taxonomy" id="946333"/>
    <lineage>
        <taxon>Bacteria</taxon>
        <taxon>Pseudomonadati</taxon>
        <taxon>Pseudomonadota</taxon>
        <taxon>Betaproteobacteria</taxon>
        <taxon>Burkholderiales</taxon>
        <taxon>Sphaerotilaceae</taxon>
        <taxon>Piscinibacter</taxon>
    </lineage>
</organism>
<dbReference type="PROSITE" id="PS50977">
    <property type="entry name" value="HTH_TETR_2"/>
    <property type="match status" value="1"/>
</dbReference>
<evidence type="ECO:0000256" key="2">
    <source>
        <dbReference type="ARBA" id="ARBA00023125"/>
    </source>
</evidence>
<dbReference type="EMBL" id="CP015118">
    <property type="protein sequence ID" value="ARN19497.1"/>
    <property type="molecule type" value="Genomic_DNA"/>
</dbReference>
<evidence type="ECO:0000256" key="3">
    <source>
        <dbReference type="ARBA" id="ARBA00023163"/>
    </source>
</evidence>
<dbReference type="RefSeq" id="WP_085749758.1">
    <property type="nucleotide sequence ID" value="NZ_BSPR01000002.1"/>
</dbReference>
<protein>
    <submittedName>
        <fullName evidence="4">TetR family transcriptional regulator</fullName>
    </submittedName>
</protein>
<accession>A0A1W6L5N5</accession>